<dbReference type="SUPFAM" id="SSF102712">
    <property type="entry name" value="JAB1/MPN domain"/>
    <property type="match status" value="1"/>
</dbReference>
<keyword evidence="7" id="KW-0645">Protease</keyword>
<dbReference type="PROSITE" id="PS50249">
    <property type="entry name" value="MPN"/>
    <property type="match status" value="1"/>
</dbReference>
<dbReference type="GO" id="GO:0008180">
    <property type="term" value="C:COP9 signalosome"/>
    <property type="evidence" value="ECO:0007669"/>
    <property type="project" value="UniProtKB-KW"/>
</dbReference>
<dbReference type="FunFam" id="3.40.140.10:FF:000203">
    <property type="entry name" value="COP9 signalosome complex subunit 5"/>
    <property type="match status" value="1"/>
</dbReference>
<dbReference type="EMBL" id="BTGB01000001">
    <property type="protein sequence ID" value="GMM44902.1"/>
    <property type="molecule type" value="Genomic_DNA"/>
</dbReference>
<dbReference type="GO" id="GO:0008237">
    <property type="term" value="F:metallopeptidase activity"/>
    <property type="evidence" value="ECO:0007669"/>
    <property type="project" value="UniProtKB-KW"/>
</dbReference>
<dbReference type="CDD" id="cd08069">
    <property type="entry name" value="MPN_RPN11_CSN5"/>
    <property type="match status" value="1"/>
</dbReference>
<evidence type="ECO:0000256" key="3">
    <source>
        <dbReference type="ARBA" id="ARBA00006008"/>
    </source>
</evidence>
<evidence type="ECO:0000256" key="13">
    <source>
        <dbReference type="ARBA" id="ARBA00023242"/>
    </source>
</evidence>
<keyword evidence="16" id="KW-1185">Reference proteome</keyword>
<protein>
    <recommendedName>
        <fullName evidence="5">COP9 signalosome complex subunit 5</fullName>
    </recommendedName>
</protein>
<evidence type="ECO:0000256" key="6">
    <source>
        <dbReference type="ARBA" id="ARBA00022490"/>
    </source>
</evidence>
<evidence type="ECO:0000313" key="16">
    <source>
        <dbReference type="Proteomes" id="UP001378960"/>
    </source>
</evidence>
<dbReference type="Gene3D" id="3.40.140.10">
    <property type="entry name" value="Cytidine Deaminase, domain 2"/>
    <property type="match status" value="1"/>
</dbReference>
<dbReference type="GO" id="GO:0005737">
    <property type="term" value="C:cytoplasm"/>
    <property type="evidence" value="ECO:0007669"/>
    <property type="project" value="UniProtKB-SubCell"/>
</dbReference>
<comment type="subcellular location">
    <subcellularLocation>
        <location evidence="2">Cytoplasm</location>
    </subcellularLocation>
    <subcellularLocation>
        <location evidence="1">Nucleus</location>
    </subcellularLocation>
</comment>
<proteinExistence type="inferred from homology"/>
<evidence type="ECO:0000256" key="10">
    <source>
        <dbReference type="ARBA" id="ARBA00022801"/>
    </source>
</evidence>
<evidence type="ECO:0000256" key="9">
    <source>
        <dbReference type="ARBA" id="ARBA00022790"/>
    </source>
</evidence>
<name>A0AAV5R1M4_PICKL</name>
<evidence type="ECO:0000313" key="15">
    <source>
        <dbReference type="EMBL" id="GMM44902.1"/>
    </source>
</evidence>
<evidence type="ECO:0000256" key="4">
    <source>
        <dbReference type="ARBA" id="ARBA00011098"/>
    </source>
</evidence>
<dbReference type="Proteomes" id="UP001378960">
    <property type="component" value="Unassembled WGS sequence"/>
</dbReference>
<dbReference type="SMART" id="SM00232">
    <property type="entry name" value="JAB_MPN"/>
    <property type="match status" value="1"/>
</dbReference>
<dbReference type="Pfam" id="PF01398">
    <property type="entry name" value="JAB"/>
    <property type="match status" value="1"/>
</dbReference>
<keyword evidence="11" id="KW-0862">Zinc</keyword>
<evidence type="ECO:0000256" key="12">
    <source>
        <dbReference type="ARBA" id="ARBA00023049"/>
    </source>
</evidence>
<evidence type="ECO:0000256" key="8">
    <source>
        <dbReference type="ARBA" id="ARBA00022723"/>
    </source>
</evidence>
<evidence type="ECO:0000259" key="14">
    <source>
        <dbReference type="PROSITE" id="PS50249"/>
    </source>
</evidence>
<feature type="domain" description="MPN" evidence="14">
    <location>
        <begin position="94"/>
        <end position="232"/>
    </location>
</feature>
<keyword evidence="13" id="KW-0539">Nucleus</keyword>
<dbReference type="GO" id="GO:0006508">
    <property type="term" value="P:proteolysis"/>
    <property type="evidence" value="ECO:0007669"/>
    <property type="project" value="UniProtKB-KW"/>
</dbReference>
<comment type="similarity">
    <text evidence="3">Belongs to the peptidase M67A family. CSN5 subfamily.</text>
</comment>
<evidence type="ECO:0000256" key="1">
    <source>
        <dbReference type="ARBA" id="ARBA00004123"/>
    </source>
</evidence>
<keyword evidence="9" id="KW-0736">Signalosome</keyword>
<evidence type="ECO:0000256" key="5">
    <source>
        <dbReference type="ARBA" id="ARBA00014880"/>
    </source>
</evidence>
<dbReference type="InterPro" id="IPR050242">
    <property type="entry name" value="JAMM_MPN+_peptidase_M67A"/>
</dbReference>
<comment type="subunit">
    <text evidence="4">Component of the COP9 signalosome (CSN) complex.</text>
</comment>
<accession>A0AAV5R1M4</accession>
<keyword evidence="10" id="KW-0378">Hydrolase</keyword>
<evidence type="ECO:0000256" key="2">
    <source>
        <dbReference type="ARBA" id="ARBA00004496"/>
    </source>
</evidence>
<dbReference type="AlphaFoldDB" id="A0AAV5R1M4"/>
<dbReference type="PANTHER" id="PTHR10410">
    <property type="entry name" value="EUKARYOTIC TRANSLATION INITIATION FACTOR 3 -RELATED"/>
    <property type="match status" value="1"/>
</dbReference>
<gene>
    <name evidence="15" type="ORF">DAPK24_014770</name>
</gene>
<evidence type="ECO:0000256" key="7">
    <source>
        <dbReference type="ARBA" id="ARBA00022670"/>
    </source>
</evidence>
<organism evidence="15 16">
    <name type="scientific">Pichia kluyveri</name>
    <name type="common">Yeast</name>
    <dbReference type="NCBI Taxonomy" id="36015"/>
    <lineage>
        <taxon>Eukaryota</taxon>
        <taxon>Fungi</taxon>
        <taxon>Dikarya</taxon>
        <taxon>Ascomycota</taxon>
        <taxon>Saccharomycotina</taxon>
        <taxon>Pichiomycetes</taxon>
        <taxon>Pichiales</taxon>
        <taxon>Pichiaceae</taxon>
        <taxon>Pichia</taxon>
    </lineage>
</organism>
<dbReference type="InterPro" id="IPR000555">
    <property type="entry name" value="JAMM/MPN+_dom"/>
</dbReference>
<sequence>MEERECGRYGSSPDDSNESTFNLFDYLNQLVTENIISQKDAEKNSSGTIKDTPPTISRKLLVNEADDDFYICLNEAKPNDEKPWKSHPYYFQTVNISMLAMMKMTMHAISGGSIEIMGMLVGYYRKSQLFVLDCYPLPVQGTESRVNPQNDSYEFMLKYLTRLQQSKIKKEHIIGWYHSHPGFGCWLSGIDVQTQQLHQGFEDPYVAIVIDPIKSIQNGTVDIGAFRTFYENAQLKNIAKINDTSMGWHAKDYYPLDVKMFVNKYDKLMLQNMNQSNSNYSTLSIPNIDEIKEEMFRTDLKGDIKENINETYNSIKILRRINEVVRNLTFPANNKTNERKNLNTNSFDDCSFLNYANKRTVSFNRSDASEFFDQGSSEEIDENIQMDENLVHFSNFNNDAMVTTATGSASKTDESMMNDKHNASDVELLNSSLALDIDTSSQLQKILIQDIQRNIFK</sequence>
<keyword evidence="6" id="KW-0963">Cytoplasm</keyword>
<evidence type="ECO:0000256" key="11">
    <source>
        <dbReference type="ARBA" id="ARBA00022833"/>
    </source>
</evidence>
<dbReference type="GO" id="GO:0046872">
    <property type="term" value="F:metal ion binding"/>
    <property type="evidence" value="ECO:0007669"/>
    <property type="project" value="UniProtKB-KW"/>
</dbReference>
<keyword evidence="8" id="KW-0479">Metal-binding</keyword>
<comment type="caution">
    <text evidence="15">The sequence shown here is derived from an EMBL/GenBank/DDBJ whole genome shotgun (WGS) entry which is preliminary data.</text>
</comment>
<keyword evidence="12" id="KW-0482">Metalloprotease</keyword>
<reference evidence="15 16" key="1">
    <citation type="journal article" date="2023" name="Elife">
        <title>Identification of key yeast species and microbe-microbe interactions impacting larval growth of Drosophila in the wild.</title>
        <authorList>
            <person name="Mure A."/>
            <person name="Sugiura Y."/>
            <person name="Maeda R."/>
            <person name="Honda K."/>
            <person name="Sakurai N."/>
            <person name="Takahashi Y."/>
            <person name="Watada M."/>
            <person name="Katoh T."/>
            <person name="Gotoh A."/>
            <person name="Gotoh Y."/>
            <person name="Taniguchi I."/>
            <person name="Nakamura K."/>
            <person name="Hayashi T."/>
            <person name="Katayama T."/>
            <person name="Uemura T."/>
            <person name="Hattori Y."/>
        </authorList>
    </citation>
    <scope>NUCLEOTIDE SEQUENCE [LARGE SCALE GENOMIC DNA]</scope>
    <source>
        <strain evidence="15 16">PK-24</strain>
    </source>
</reference>
<dbReference type="InterPro" id="IPR037518">
    <property type="entry name" value="MPN"/>
</dbReference>